<dbReference type="AlphaFoldDB" id="J6F1V9"/>
<name>J6F1V9_TRIAS</name>
<dbReference type="Proteomes" id="UP000002748">
    <property type="component" value="Unassembled WGS sequence"/>
</dbReference>
<organism evidence="2 3">
    <name type="scientific">Trichosporon asahii var. asahii (strain ATCC 90039 / CBS 2479 / JCM 2466 / KCTC 7840 / NBRC 103889/ NCYC 2677 / UAMH 7654)</name>
    <name type="common">Yeast</name>
    <dbReference type="NCBI Taxonomy" id="1186058"/>
    <lineage>
        <taxon>Eukaryota</taxon>
        <taxon>Fungi</taxon>
        <taxon>Dikarya</taxon>
        <taxon>Basidiomycota</taxon>
        <taxon>Agaricomycotina</taxon>
        <taxon>Tremellomycetes</taxon>
        <taxon>Trichosporonales</taxon>
        <taxon>Trichosporonaceae</taxon>
        <taxon>Trichosporon</taxon>
    </lineage>
</organism>
<dbReference type="HOGENOM" id="CLU_797374_0_0_1"/>
<proteinExistence type="predicted"/>
<feature type="compositionally biased region" description="Polar residues" evidence="1">
    <location>
        <begin position="295"/>
        <end position="318"/>
    </location>
</feature>
<sequence length="348" mass="38548">MTFELAFDLIPDSVDGDVSARSSTFPRRQRMSPPRSIGMERQQSQPVLTHVEYAAWNERRAASLSAATGARIAAALVPGGGASRSSRQRAGRARGSVMNLFPSPVPEASEEMSYPQTAYPISPVEASQTQTQIEAAYIQPVNYEQFQQQPPTPPLAYTMSPSPAPPATFRPSRPSLSRTSTGTSFYNHDDYNYEFSSALDATIRPQPTGVPHSPMPDVWPAPRQPAVQDIPQTPSPCQTDGYAYPSPVASPQYMPYRVRHYRRPRRIPTRGNNPTPTRCCSSNTRSGARSGPFKPSSTLQTSSSYPNPRQQSYADPMLQQQYSIGSTQWPVHQHQVQQQQIYVGEQYP</sequence>
<feature type="region of interest" description="Disordered" evidence="1">
    <location>
        <begin position="16"/>
        <end position="44"/>
    </location>
</feature>
<dbReference type="GeneID" id="25985320"/>
<gene>
    <name evidence="2" type="ORF">A1Q1_01806</name>
</gene>
<dbReference type="RefSeq" id="XP_014180320.1">
    <property type="nucleotide sequence ID" value="XM_014324845.1"/>
</dbReference>
<dbReference type="VEuPathDB" id="FungiDB:A1Q1_01806"/>
<accession>J6F1V9</accession>
<dbReference type="EMBL" id="ALBS01000178">
    <property type="protein sequence ID" value="EJT49157.1"/>
    <property type="molecule type" value="Genomic_DNA"/>
</dbReference>
<protein>
    <submittedName>
        <fullName evidence="2">Uncharacterized protein</fullName>
    </submittedName>
</protein>
<dbReference type="KEGG" id="tasa:A1Q1_01806"/>
<evidence type="ECO:0000256" key="1">
    <source>
        <dbReference type="SAM" id="MobiDB-lite"/>
    </source>
</evidence>
<feature type="region of interest" description="Disordered" evidence="1">
    <location>
        <begin position="262"/>
        <end position="318"/>
    </location>
</feature>
<comment type="caution">
    <text evidence="2">The sequence shown here is derived from an EMBL/GenBank/DDBJ whole genome shotgun (WGS) entry which is preliminary data.</text>
</comment>
<evidence type="ECO:0000313" key="2">
    <source>
        <dbReference type="EMBL" id="EJT49157.1"/>
    </source>
</evidence>
<feature type="compositionally biased region" description="Low complexity" evidence="1">
    <location>
        <begin position="269"/>
        <end position="278"/>
    </location>
</feature>
<evidence type="ECO:0000313" key="3">
    <source>
        <dbReference type="Proteomes" id="UP000002748"/>
    </source>
</evidence>
<reference evidence="2 3" key="1">
    <citation type="journal article" date="2012" name="Eukaryot. Cell">
        <title>Draft genome sequence of CBS 2479, the standard type strain of Trichosporon asahii.</title>
        <authorList>
            <person name="Yang R.Y."/>
            <person name="Li H.T."/>
            <person name="Zhu H."/>
            <person name="Zhou G.P."/>
            <person name="Wang M."/>
            <person name="Wang L."/>
        </authorList>
    </citation>
    <scope>NUCLEOTIDE SEQUENCE [LARGE SCALE GENOMIC DNA]</scope>
    <source>
        <strain evidence="3">ATCC 90039 / CBS 2479 / JCM 2466 / KCTC 7840 / NCYC 2677 / UAMH 7654</strain>
    </source>
</reference>